<reference evidence="5 6" key="1">
    <citation type="submission" date="2020-08" db="EMBL/GenBank/DDBJ databases">
        <title>Genomic Encyclopedia of Type Strains, Phase IV (KMG-IV): sequencing the most valuable type-strain genomes for metagenomic binning, comparative biology and taxonomic classification.</title>
        <authorList>
            <person name="Goeker M."/>
        </authorList>
    </citation>
    <scope>NUCLEOTIDE SEQUENCE [LARGE SCALE GENOMIC DNA]</scope>
    <source>
        <strain evidence="5 6">DSM 22368</strain>
    </source>
</reference>
<dbReference type="InterPro" id="IPR001926">
    <property type="entry name" value="TrpB-like_PALP"/>
</dbReference>
<evidence type="ECO:0000256" key="2">
    <source>
        <dbReference type="ARBA" id="ARBA00022898"/>
    </source>
</evidence>
<dbReference type="GO" id="GO:0004794">
    <property type="term" value="F:threonine deaminase activity"/>
    <property type="evidence" value="ECO:0007669"/>
    <property type="project" value="UniProtKB-EC"/>
</dbReference>
<name>A0A7X0MXY3_9GAMM</name>
<comment type="cofactor">
    <cofactor evidence="1">
        <name>pyridoxal 5'-phosphate</name>
        <dbReference type="ChEBI" id="CHEBI:597326"/>
    </cofactor>
</comment>
<organism evidence="5 6">
    <name type="scientific">Pseudoteredinibacter isoporae</name>
    <dbReference type="NCBI Taxonomy" id="570281"/>
    <lineage>
        <taxon>Bacteria</taxon>
        <taxon>Pseudomonadati</taxon>
        <taxon>Pseudomonadota</taxon>
        <taxon>Gammaproteobacteria</taxon>
        <taxon>Cellvibrionales</taxon>
        <taxon>Cellvibrionaceae</taxon>
        <taxon>Pseudoteredinibacter</taxon>
    </lineage>
</organism>
<accession>A0A7X0MXY3</accession>
<dbReference type="InterPro" id="IPR036052">
    <property type="entry name" value="TrpB-like_PALP_sf"/>
</dbReference>
<evidence type="ECO:0000313" key="6">
    <source>
        <dbReference type="Proteomes" id="UP000528457"/>
    </source>
</evidence>
<dbReference type="RefSeq" id="WP_184679409.1">
    <property type="nucleotide sequence ID" value="NZ_JAAONY010000004.1"/>
</dbReference>
<evidence type="ECO:0000259" key="4">
    <source>
        <dbReference type="Pfam" id="PF00291"/>
    </source>
</evidence>
<dbReference type="PANTHER" id="PTHR48078">
    <property type="entry name" value="THREONINE DEHYDRATASE, MITOCHONDRIAL-RELATED"/>
    <property type="match status" value="1"/>
</dbReference>
<dbReference type="GO" id="GO:0006565">
    <property type="term" value="P:L-serine catabolic process"/>
    <property type="evidence" value="ECO:0007669"/>
    <property type="project" value="TreeGrafter"/>
</dbReference>
<keyword evidence="6" id="KW-1185">Reference proteome</keyword>
<evidence type="ECO:0000256" key="1">
    <source>
        <dbReference type="ARBA" id="ARBA00001933"/>
    </source>
</evidence>
<keyword evidence="3 5" id="KW-0456">Lyase</keyword>
<dbReference type="GO" id="GO:0009097">
    <property type="term" value="P:isoleucine biosynthetic process"/>
    <property type="evidence" value="ECO:0007669"/>
    <property type="project" value="TreeGrafter"/>
</dbReference>
<dbReference type="PANTHER" id="PTHR48078:SF7">
    <property type="entry name" value="BLL6502 PROTEIN"/>
    <property type="match status" value="1"/>
</dbReference>
<dbReference type="InterPro" id="IPR050147">
    <property type="entry name" value="Ser/Thr_Dehydratase"/>
</dbReference>
<dbReference type="Proteomes" id="UP000528457">
    <property type="component" value="Unassembled WGS sequence"/>
</dbReference>
<dbReference type="GO" id="GO:0003941">
    <property type="term" value="F:L-serine ammonia-lyase activity"/>
    <property type="evidence" value="ECO:0007669"/>
    <property type="project" value="TreeGrafter"/>
</dbReference>
<gene>
    <name evidence="5" type="ORF">HNR48_004009</name>
</gene>
<dbReference type="EC" id="4.3.1.19" evidence="5"/>
<dbReference type="Pfam" id="PF00291">
    <property type="entry name" value="PALP"/>
    <property type="match status" value="1"/>
</dbReference>
<protein>
    <submittedName>
        <fullName evidence="5">Threonine dehydratase</fullName>
        <ecNumber evidence="5">4.3.1.19</ecNumber>
    </submittedName>
</protein>
<feature type="domain" description="Tryptophan synthase beta chain-like PALP" evidence="4">
    <location>
        <begin position="19"/>
        <end position="305"/>
    </location>
</feature>
<dbReference type="NCBIfam" id="NF004771">
    <property type="entry name" value="PRK06110.1"/>
    <property type="match status" value="1"/>
</dbReference>
<proteinExistence type="predicted"/>
<sequence>MTTLFDLPTLEAALPRIYQHMTPSSCRHWPLLSQQLGCDIYLKHENHNPTGAFKVRGGLVYMQALSERHPELEGVVSATRGNHGQSIALAASQVGLKTLIVAPEGNSREKNAAMEAFGAELLLAGKDFDESRKIAEQLAEERQWHMVPSFHKDLVLGVASYALEMFQQHTFDTVYVPIGMGSGICAVITVRDLLQLDTKVVGVVSTGADAIKQSFEHKRIIPTDSAVTYADGMACREPQQDAMAIIQRGADRIISVNDDEVAEAQRQLFSSCHTLAEGAGAASLAALRQERDQQAGKSIGLVVTGANIDRDLFSQVLQGKTPSVS</sequence>
<dbReference type="AlphaFoldDB" id="A0A7X0MXY3"/>
<dbReference type="GO" id="GO:0006567">
    <property type="term" value="P:L-threonine catabolic process"/>
    <property type="evidence" value="ECO:0007669"/>
    <property type="project" value="TreeGrafter"/>
</dbReference>
<dbReference type="EMBL" id="JACHHT010000004">
    <property type="protein sequence ID" value="MBB6523695.1"/>
    <property type="molecule type" value="Genomic_DNA"/>
</dbReference>
<dbReference type="Gene3D" id="3.40.50.1100">
    <property type="match status" value="2"/>
</dbReference>
<evidence type="ECO:0000313" key="5">
    <source>
        <dbReference type="EMBL" id="MBB6523695.1"/>
    </source>
</evidence>
<evidence type="ECO:0000256" key="3">
    <source>
        <dbReference type="ARBA" id="ARBA00023239"/>
    </source>
</evidence>
<dbReference type="SUPFAM" id="SSF53686">
    <property type="entry name" value="Tryptophan synthase beta subunit-like PLP-dependent enzymes"/>
    <property type="match status" value="1"/>
</dbReference>
<dbReference type="CDD" id="cd01562">
    <property type="entry name" value="Thr-dehyd"/>
    <property type="match status" value="1"/>
</dbReference>
<comment type="caution">
    <text evidence="5">The sequence shown here is derived from an EMBL/GenBank/DDBJ whole genome shotgun (WGS) entry which is preliminary data.</text>
</comment>
<dbReference type="InParanoid" id="A0A7X0MXY3"/>
<keyword evidence="2" id="KW-0663">Pyridoxal phosphate</keyword>